<organism evidence="1">
    <name type="scientific">Salmonella enterica</name>
    <name type="common">Salmonella choleraesuis</name>
    <dbReference type="NCBI Taxonomy" id="28901"/>
    <lineage>
        <taxon>Bacteria</taxon>
        <taxon>Pseudomonadati</taxon>
        <taxon>Pseudomonadota</taxon>
        <taxon>Gammaproteobacteria</taxon>
        <taxon>Enterobacterales</taxon>
        <taxon>Enterobacteriaceae</taxon>
        <taxon>Salmonella</taxon>
    </lineage>
</organism>
<reference evidence="1" key="2">
    <citation type="submission" date="2019-01" db="EMBL/GenBank/DDBJ databases">
        <authorList>
            <consortium name="NCBI Pathogen Detection Project"/>
        </authorList>
    </citation>
    <scope>NUCLEOTIDE SEQUENCE</scope>
    <source>
        <strain evidence="1">S05833-15</strain>
    </source>
</reference>
<reference evidence="1" key="1">
    <citation type="journal article" date="2018" name="Genome Biol.">
        <title>SKESA: strategic k-mer extension for scrupulous assemblies.</title>
        <authorList>
            <person name="Souvorov A."/>
            <person name="Agarwala R."/>
            <person name="Lipman D.J."/>
        </authorList>
    </citation>
    <scope>NUCLEOTIDE SEQUENCE</scope>
    <source>
        <strain evidence="1">S05833-15</strain>
    </source>
</reference>
<comment type="caution">
    <text evidence="1">The sequence shown here is derived from an EMBL/GenBank/DDBJ whole genome shotgun (WGS) entry which is preliminary data.</text>
</comment>
<gene>
    <name evidence="1" type="primary">yfdR</name>
    <name evidence="1" type="ORF">G0I35_23855</name>
</gene>
<protein>
    <submittedName>
        <fullName evidence="1">5'-deoxynucleotidase</fullName>
    </submittedName>
</protein>
<feature type="non-terminal residue" evidence="1">
    <location>
        <position position="1"/>
    </location>
</feature>
<proteinExistence type="predicted"/>
<dbReference type="AlphaFoldDB" id="A0A705LWZ8"/>
<dbReference type="EMBL" id="DAAMXV010000041">
    <property type="protein sequence ID" value="HAC8679187.1"/>
    <property type="molecule type" value="Genomic_DNA"/>
</dbReference>
<name>A0A705LWZ8_SALER</name>
<accession>A0A705LWZ8</accession>
<evidence type="ECO:0000313" key="1">
    <source>
        <dbReference type="EMBL" id="HAC8679187.1"/>
    </source>
</evidence>
<sequence>RRDLGLDDGSFWPVLEGIPATEMFNVIPLAPGHAYGMFMERFNELSELRKCA</sequence>